<evidence type="ECO:0000313" key="1">
    <source>
        <dbReference type="EMBL" id="PCS22502.1"/>
    </source>
</evidence>
<proteinExistence type="predicted"/>
<sequence>MACKLMQTTESNWHRLRGFKLLSDIIKGMKIRDGICETNLNH</sequence>
<keyword evidence="2" id="KW-1185">Reference proteome</keyword>
<dbReference type="EMBL" id="NBYY01000018">
    <property type="protein sequence ID" value="PCS22502.1"/>
    <property type="molecule type" value="Genomic_DNA"/>
</dbReference>
<organism evidence="1 2">
    <name type="scientific">Candidatus Enterovibrio escicola</name>
    <dbReference type="NCBI Taxonomy" id="1927127"/>
    <lineage>
        <taxon>Bacteria</taxon>
        <taxon>Pseudomonadati</taxon>
        <taxon>Pseudomonadota</taxon>
        <taxon>Gammaproteobacteria</taxon>
        <taxon>Vibrionales</taxon>
        <taxon>Vibrionaceae</taxon>
        <taxon>Enterovibrio</taxon>
    </lineage>
</organism>
<name>A0A2A5T2X4_9GAMM</name>
<comment type="caution">
    <text evidence="1">The sequence shown here is derived from an EMBL/GenBank/DDBJ whole genome shotgun (WGS) entry which is preliminary data.</text>
</comment>
<dbReference type="AlphaFoldDB" id="A0A2A5T2X4"/>
<gene>
    <name evidence="1" type="ORF">BTN49_1911</name>
</gene>
<accession>A0A2A5T2X4</accession>
<protein>
    <submittedName>
        <fullName evidence="1">Uncharacterized protein</fullName>
    </submittedName>
</protein>
<dbReference type="RefSeq" id="WP_263363631.1">
    <property type="nucleotide sequence ID" value="NZ_CAWOZL010000016.1"/>
</dbReference>
<evidence type="ECO:0000313" key="2">
    <source>
        <dbReference type="Proteomes" id="UP000219020"/>
    </source>
</evidence>
<dbReference type="Proteomes" id="UP000219020">
    <property type="component" value="Unassembled WGS sequence"/>
</dbReference>
<reference evidence="2" key="1">
    <citation type="submission" date="2017-04" db="EMBL/GenBank/DDBJ databases">
        <title>Genome evolution of the luminous symbionts of deep sea anglerfish.</title>
        <authorList>
            <person name="Hendry T.A."/>
        </authorList>
    </citation>
    <scope>NUCLEOTIDE SEQUENCE [LARGE SCALE GENOMIC DNA]</scope>
</reference>